<accession>A0A7I8JXI0</accession>
<keyword evidence="3" id="KW-0539">Nucleus</keyword>
<comment type="subcellular location">
    <subcellularLocation>
        <location evidence="1 3">Nucleus</location>
    </subcellularLocation>
</comment>
<dbReference type="EMBL" id="LR746264">
    <property type="protein sequence ID" value="CAA7388578.1"/>
    <property type="molecule type" value="Genomic_DNA"/>
</dbReference>
<dbReference type="InterPro" id="IPR009057">
    <property type="entry name" value="Homeodomain-like_sf"/>
</dbReference>
<feature type="compositionally biased region" description="Basic and acidic residues" evidence="4">
    <location>
        <begin position="514"/>
        <end position="534"/>
    </location>
</feature>
<feature type="DNA-binding region" description="Homeobox" evidence="3">
    <location>
        <begin position="72"/>
        <end position="131"/>
    </location>
</feature>
<dbReference type="PANTHER" id="PTHR33400">
    <property type="entry name" value="ZINC FINGER CCCH DOMAIN-CONTAINING PROTEIN 6-RELATED"/>
    <property type="match status" value="1"/>
</dbReference>
<keyword evidence="3" id="KW-0371">Homeobox</keyword>
<dbReference type="SUPFAM" id="SSF46689">
    <property type="entry name" value="Homeodomain-like"/>
    <property type="match status" value="1"/>
</dbReference>
<dbReference type="GO" id="GO:0010228">
    <property type="term" value="P:vegetative to reproductive phase transition of meristem"/>
    <property type="evidence" value="ECO:0007669"/>
    <property type="project" value="TreeGrafter"/>
</dbReference>
<dbReference type="GO" id="GO:0005634">
    <property type="term" value="C:nucleus"/>
    <property type="evidence" value="ECO:0007669"/>
    <property type="project" value="UniProtKB-SubCell"/>
</dbReference>
<dbReference type="Gene3D" id="1.10.10.60">
    <property type="entry name" value="Homeodomain-like"/>
    <property type="match status" value="1"/>
</dbReference>
<feature type="region of interest" description="Disordered" evidence="4">
    <location>
        <begin position="490"/>
        <end position="534"/>
    </location>
</feature>
<dbReference type="AlphaFoldDB" id="A0A7I8JXI0"/>
<feature type="compositionally biased region" description="Low complexity" evidence="4">
    <location>
        <begin position="717"/>
        <end position="730"/>
    </location>
</feature>
<dbReference type="InterPro" id="IPR035441">
    <property type="entry name" value="TFIIS/LEDGF_dom_sf"/>
</dbReference>
<evidence type="ECO:0000256" key="4">
    <source>
        <dbReference type="SAM" id="MobiDB-lite"/>
    </source>
</evidence>
<feature type="domain" description="Homeobox" evidence="5">
    <location>
        <begin position="70"/>
        <end position="130"/>
    </location>
</feature>
<dbReference type="InterPro" id="IPR001356">
    <property type="entry name" value="HD"/>
</dbReference>
<evidence type="ECO:0000256" key="3">
    <source>
        <dbReference type="PROSITE-ProRule" id="PRU00108"/>
    </source>
</evidence>
<organism evidence="6 7">
    <name type="scientific">Spirodela intermedia</name>
    <name type="common">Intermediate duckweed</name>
    <dbReference type="NCBI Taxonomy" id="51605"/>
    <lineage>
        <taxon>Eukaryota</taxon>
        <taxon>Viridiplantae</taxon>
        <taxon>Streptophyta</taxon>
        <taxon>Embryophyta</taxon>
        <taxon>Tracheophyta</taxon>
        <taxon>Spermatophyta</taxon>
        <taxon>Magnoliopsida</taxon>
        <taxon>Liliopsida</taxon>
        <taxon>Araceae</taxon>
        <taxon>Lemnoideae</taxon>
        <taxon>Spirodela</taxon>
    </lineage>
</organism>
<dbReference type="PANTHER" id="PTHR33400:SF6">
    <property type="entry name" value="HOMEOBOX PROTEIN LUMINIDEPENDENS"/>
    <property type="match status" value="1"/>
</dbReference>
<evidence type="ECO:0000256" key="1">
    <source>
        <dbReference type="ARBA" id="ARBA00004123"/>
    </source>
</evidence>
<keyword evidence="2 3" id="KW-0238">DNA-binding</keyword>
<feature type="region of interest" description="Disordered" evidence="4">
    <location>
        <begin position="613"/>
        <end position="650"/>
    </location>
</feature>
<evidence type="ECO:0000313" key="7">
    <source>
        <dbReference type="Proteomes" id="UP000663760"/>
    </source>
</evidence>
<evidence type="ECO:0000313" key="6">
    <source>
        <dbReference type="EMBL" id="CAA7388578.1"/>
    </source>
</evidence>
<feature type="compositionally biased region" description="Low complexity" evidence="4">
    <location>
        <begin position="628"/>
        <end position="650"/>
    </location>
</feature>
<dbReference type="SMART" id="SM00389">
    <property type="entry name" value="HOX"/>
    <property type="match status" value="1"/>
</dbReference>
<dbReference type="Proteomes" id="UP000663760">
    <property type="component" value="Chromosome 1"/>
</dbReference>
<name>A0A7I8JXI0_SPIIN</name>
<feature type="region of interest" description="Disordered" evidence="4">
    <location>
        <begin position="717"/>
        <end position="741"/>
    </location>
</feature>
<feature type="region of interest" description="Disordered" evidence="4">
    <location>
        <begin position="1022"/>
        <end position="1056"/>
    </location>
</feature>
<feature type="compositionally biased region" description="Polar residues" evidence="4">
    <location>
        <begin position="490"/>
        <end position="511"/>
    </location>
</feature>
<reference evidence="6" key="1">
    <citation type="submission" date="2020-02" db="EMBL/GenBank/DDBJ databases">
        <authorList>
            <person name="Scholz U."/>
            <person name="Mascher M."/>
            <person name="Fiebig A."/>
        </authorList>
    </citation>
    <scope>NUCLEOTIDE SEQUENCE</scope>
</reference>
<dbReference type="SUPFAM" id="SSF47676">
    <property type="entry name" value="Conserved domain common to transcription factors TFIIS, elongin A, CRSP70"/>
    <property type="match status" value="1"/>
</dbReference>
<sequence length="1056" mass="115124">MELVPRNLEDGLEELQTFKSKECLDRFLDAQRDLFRCQVDQLQKIVIYQCKVTGVNPLSQEMAAGALSINIGKKPRDLLNPKAIKYMQSIFSIKDSVSKKETREISALCGVTITQVREFFASQRSRVRKLVRLSREKVTKSSASDEISIGCPLNSGLAAPVTEQACEPSVVPISVEGCAQVPMNGIQQLDATQLLNHVSVEAGDTRTTKEGLSCAPQEETIPGLDADDKNFLEHIFSLMKKEETFSGQVKLIEWIMQIHTSAVLHRFLTKGGVLILATWLSQAALEEQTTVILAIFRVLCHLPLHKALPTQMSAILQTVNKLRFYRTSDISNKARVLLSRWSKLFIRSQAMKRPLSVKYSSDSQKEMIRKQRISEILSDGSWLSKVDLPEDILALSYEGSAKNRKLDSKQALKLLPATSNESSKKQARSVSCPKMKERRKVLLVEQPDHRNPGRSVPVARAVPTKSSRPMSSDDIQKAKMHAIFMQRKYGNTDTSSDGQNTINQKVSNASSADKIPKLSESEKDEDKTEFPHSKLEELVDSKPLTSAGLTSFVDSKPPLIRISELWSIGNGESSKEMDVQTARIRREQEARYPSADAIPANAKDPWDVEMDFDDSLTPEIPTEPPPEADAGVDAADAAAEPAAPAASAPPAEAATAAPVAGPDLELLAVLLKNPELVFALTAGQGSNLSNAETVALLDVLKQSNGGLAGILSAAAGAPPTHAAEPATSLPSPTPPSERARMGWQPEPAPLVTKNPPFPHLLPGVGAAAAAATTAAAPIPSPPAISMVPTSVLSADPLHPHQHHHLPAHLHPTDSLPPQHSAAPQAAPFMLQRAAKPEPVVPPPPTTTTTRHYHPANGGDSSPLFPSLLQQHNHHQEALSLEQQMQSRKAPPLLPTPPRAQSPLLPEPPALRSRWPTGATSGAREAPPPPGAWHARQSGLLETPPQDHHHHHQYQQQQQLVSVFAAGPAQARAMLQGRMGDPNVLVDRSELEAWSPERSSGGGFRPAGGFPDARRAAEYAWGGDVLPVRRPRLHQLPGPRDHRHRSGRRWRDRERRP</sequence>
<protein>
    <recommendedName>
        <fullName evidence="5">Homeobox domain-containing protein</fullName>
    </recommendedName>
</protein>
<keyword evidence="7" id="KW-1185">Reference proteome</keyword>
<dbReference type="PROSITE" id="PS50071">
    <property type="entry name" value="HOMEOBOX_2"/>
    <property type="match status" value="1"/>
</dbReference>
<feature type="region of interest" description="Disordered" evidence="4">
    <location>
        <begin position="834"/>
        <end position="957"/>
    </location>
</feature>
<dbReference type="GO" id="GO:0003677">
    <property type="term" value="F:DNA binding"/>
    <property type="evidence" value="ECO:0007669"/>
    <property type="project" value="UniProtKB-UniRule"/>
</dbReference>
<dbReference type="OrthoDB" id="1920276at2759"/>
<feature type="region of interest" description="Disordered" evidence="4">
    <location>
        <begin position="793"/>
        <end position="822"/>
    </location>
</feature>
<evidence type="ECO:0000256" key="2">
    <source>
        <dbReference type="ARBA" id="ARBA00023125"/>
    </source>
</evidence>
<feature type="compositionally biased region" description="Pro residues" evidence="4">
    <location>
        <begin position="891"/>
        <end position="908"/>
    </location>
</feature>
<evidence type="ECO:0000259" key="5">
    <source>
        <dbReference type="PROSITE" id="PS50071"/>
    </source>
</evidence>
<proteinExistence type="predicted"/>
<gene>
    <name evidence="6" type="ORF">SI8410_01000787</name>
</gene>